<gene>
    <name evidence="3" type="primary">Aste57867_25097</name>
    <name evidence="2" type="ORF">As57867_025019</name>
    <name evidence="3" type="ORF">ASTE57867_25097</name>
</gene>
<keyword evidence="1" id="KW-0472">Membrane</keyword>
<dbReference type="Proteomes" id="UP000332933">
    <property type="component" value="Unassembled WGS sequence"/>
</dbReference>
<name>A0A485LS87_9STRA</name>
<feature type="transmembrane region" description="Helical" evidence="1">
    <location>
        <begin position="727"/>
        <end position="747"/>
    </location>
</feature>
<proteinExistence type="predicted"/>
<feature type="transmembrane region" description="Helical" evidence="1">
    <location>
        <begin position="660"/>
        <end position="679"/>
    </location>
</feature>
<evidence type="ECO:0000313" key="2">
    <source>
        <dbReference type="EMBL" id="KAF0682798.1"/>
    </source>
</evidence>
<feature type="transmembrane region" description="Helical" evidence="1">
    <location>
        <begin position="1671"/>
        <end position="1688"/>
    </location>
</feature>
<feature type="transmembrane region" description="Helical" evidence="1">
    <location>
        <begin position="699"/>
        <end position="720"/>
    </location>
</feature>
<dbReference type="OrthoDB" id="67103at2759"/>
<evidence type="ECO:0000313" key="4">
    <source>
        <dbReference type="Proteomes" id="UP000332933"/>
    </source>
</evidence>
<dbReference type="EMBL" id="VJMH01007483">
    <property type="protein sequence ID" value="KAF0682798.1"/>
    <property type="molecule type" value="Genomic_DNA"/>
</dbReference>
<protein>
    <submittedName>
        <fullName evidence="3">Aste57867_25097 protein</fullName>
    </submittedName>
</protein>
<organism evidence="3 4">
    <name type="scientific">Aphanomyces stellatus</name>
    <dbReference type="NCBI Taxonomy" id="120398"/>
    <lineage>
        <taxon>Eukaryota</taxon>
        <taxon>Sar</taxon>
        <taxon>Stramenopiles</taxon>
        <taxon>Oomycota</taxon>
        <taxon>Saprolegniomycetes</taxon>
        <taxon>Saprolegniales</taxon>
        <taxon>Verrucalvaceae</taxon>
        <taxon>Aphanomyces</taxon>
    </lineage>
</organism>
<evidence type="ECO:0000313" key="3">
    <source>
        <dbReference type="EMBL" id="VFU01728.1"/>
    </source>
</evidence>
<keyword evidence="1" id="KW-1133">Transmembrane helix</keyword>
<dbReference type="EMBL" id="CAADRA010007509">
    <property type="protein sequence ID" value="VFU01728.1"/>
    <property type="molecule type" value="Genomic_DNA"/>
</dbReference>
<reference evidence="2" key="2">
    <citation type="submission" date="2019-06" db="EMBL/GenBank/DDBJ databases">
        <title>Genomics analysis of Aphanomyces spp. identifies a new class of oomycete effector associated with host adaptation.</title>
        <authorList>
            <person name="Gaulin E."/>
        </authorList>
    </citation>
    <scope>NUCLEOTIDE SEQUENCE</scope>
    <source>
        <strain evidence="2">CBS 578.67</strain>
    </source>
</reference>
<feature type="transmembrane region" description="Helical" evidence="1">
    <location>
        <begin position="783"/>
        <end position="804"/>
    </location>
</feature>
<accession>A0A485LS87</accession>
<reference evidence="3 4" key="1">
    <citation type="submission" date="2019-03" db="EMBL/GenBank/DDBJ databases">
        <authorList>
            <person name="Gaulin E."/>
            <person name="Dumas B."/>
        </authorList>
    </citation>
    <scope>NUCLEOTIDE SEQUENCE [LARGE SCALE GENOMIC DNA]</scope>
    <source>
        <strain evidence="3">CBS 568.67</strain>
    </source>
</reference>
<feature type="transmembrane region" description="Helical" evidence="1">
    <location>
        <begin position="615"/>
        <end position="639"/>
    </location>
</feature>
<evidence type="ECO:0000256" key="1">
    <source>
        <dbReference type="SAM" id="Phobius"/>
    </source>
</evidence>
<feature type="transmembrane region" description="Helical" evidence="1">
    <location>
        <begin position="1500"/>
        <end position="1520"/>
    </location>
</feature>
<keyword evidence="1" id="KW-0812">Transmembrane</keyword>
<sequence length="1781" mass="194490">MRVVAVVAPSTVDASTSSTQLHAVSAVDAMTRADWRRVYAGLVYLACTVYLSLRYFNLLVPSVTNDHWWPGFNTSGTQTFLADVFNAQLYHMAATTAAAEATEVRLDATLAMEKSYNVLPTFIDMRPPVARQLLLRPFAPVDAIAILRTQKFAITIKTLTPHCWLDFGRAIELAHTEARQARCLAKDAANAAVYLDAMLRNTARSDFAASQYASPIHDTIFAALNGTDVGRAWLTAFAAFDMVDAATEATVWADYNLTHWTTQMQNLKQNGFDESVVLVSALGVSQSIKITSIATTIRGLGAWTTGWASAGLWNDLLTCAQLACSLVRGAPDNPDMLGLDWDKDLYNGYAETAGSALVRTRLGPFQSIDLRFVAPPMPLLAFYTAFLGSLYPQAQTSTAYMAIKDTTLDAVPSAWHLPAYVFYGGNPLCPFGTPQPYVQHSFGYYDDCGSQPAHVMAVTRRSLLFSWVASTSLLGPTRATIPAICNACLATTASCLGLLQATATASTQLPMPSTLVDPTNATLALNLSMVQLATDLATTTDVLLMQPMLAANASWTFFGWLAIYDWLDGRREVYIVEGDVDEWTLVSRPHPTFAMAANPLELPQVACTYVRYICLYVTLVLVAVSTLLLLLGLTIRYNVDGANFFQFNRVVGSVWVGRPLLFLRGVTALVVLCTSPLAFRTDKSTVAYVALHPHTLLDAALVAGEATWVVYVVHDMCLPLTLHYSRLYAPASALTATVAMFFIHVATPFQATATLRRDCPLSAFNAGVVCTSGTLHVGSLDRLVVLLAIQLVAVALPFVLAVLVNPYLRRPCIPATYDDHALVSAAATAYLTRSRGTTYNLDVVACAMSGILVGFGRVFDIKLWTLFDGTTRTAVGLLLRCTTAKSMRSLHTAAAVVPVAKLRTMRFWSVLGIAYIVVTVSGSYTFLVLAASTMANDFWWVHFNAANTQAYLCNWFNLQLQLLDDVAGARQLDDPIYASLVTVQNATDNLVHAAPTYANGIQNHVQSLAAVITSLRTMDGCALPWIFTAYCYVDFGRVWEMANSATRQRRCARDEVDNGAVYLEGLLRNGDGSSLSFCWGNALERGVLAALRTSRQGQTWLAQTRGAPILSVADEVTFWTSHGIASYRTQWQNFKLLGVIESFVVQNGFGMTYPLTLKKTNATLQLSQETSFKMYWGWMNDLWAVGLNGSAPSLLQGQSLVRQASNFAFANTSLEEILLANGTLTAPLTTGQTQLRAILGPFGAVDMLRVAPPPALLALYQNLTGALMALLAASSDAQVAFWPLYGTLSLVPQPTAWDEMAFWGGDVNCPEQTSGQPQAQLSFGVQGSCGINVNDRTDLPPIASMRAMLASGLAFNQSASTLDQTCRRDNYSLDPCLAALGPVRGFLQRFVAWADGNSWVAWAKSVKLSVGDLDVVHYVAPVGAPSANVTFARVRHFTDVDFELFSWLHVFDWVQGTREAVTFRGDMGSFTTLSNVYNSIDSPSDPMEVPLNVALYLHRVIQYFTFVLICVATIMGLYILSSHGHIEGLNMFSFNRVGGLVWLGRPFMLVRGITALCLLSTASLELDRPFTGLAVYFGAVPPNPITTFFSSGEASWIAYILNDLFSTLTKQYTSTYSFKSSLLLWGVAAVWSFVQPVVHSVELARTCHVVAVDAQVVCQSGVVAIGSSRRFIGLLGLAGACCVVCYAIDRLRFPHLTLSKKPASLFLYAAAKHQFRKDRWEYRGVYFLDRASAALNGVLSVRTGGAYYVFDVKTWRLYVYDVEPLDPAMPSYLKWALPLPE</sequence>
<feature type="transmembrane region" description="Helical" evidence="1">
    <location>
        <begin position="907"/>
        <end position="930"/>
    </location>
</feature>
<keyword evidence="4" id="KW-1185">Reference proteome</keyword>